<accession>A0A5J5J0N4</accession>
<dbReference type="RefSeq" id="WP_150450071.1">
    <property type="nucleotide sequence ID" value="NZ_VYSA01000004.1"/>
</dbReference>
<protein>
    <recommendedName>
        <fullName evidence="1">Htaa domain-containing protein</fullName>
    </recommendedName>
</protein>
<evidence type="ECO:0000313" key="3">
    <source>
        <dbReference type="Proteomes" id="UP000325827"/>
    </source>
</evidence>
<evidence type="ECO:0000313" key="2">
    <source>
        <dbReference type="EMBL" id="KAA9105929.1"/>
    </source>
</evidence>
<dbReference type="Proteomes" id="UP000325827">
    <property type="component" value="Unassembled WGS sequence"/>
</dbReference>
<dbReference type="OrthoDB" id="7210788at2"/>
<keyword evidence="3" id="KW-1185">Reference proteome</keyword>
<dbReference type="Pfam" id="PF04213">
    <property type="entry name" value="HtaA"/>
    <property type="match status" value="1"/>
</dbReference>
<organism evidence="2 3">
    <name type="scientific">Microbacterium rhizomatis</name>
    <dbReference type="NCBI Taxonomy" id="1631477"/>
    <lineage>
        <taxon>Bacteria</taxon>
        <taxon>Bacillati</taxon>
        <taxon>Actinomycetota</taxon>
        <taxon>Actinomycetes</taxon>
        <taxon>Micrococcales</taxon>
        <taxon>Microbacteriaceae</taxon>
        <taxon>Microbacterium</taxon>
    </lineage>
</organism>
<feature type="domain" description="Htaa" evidence="1">
    <location>
        <begin position="16"/>
        <end position="153"/>
    </location>
</feature>
<sequence length="165" mass="16993">MISAPLIEAPAVFAVLSWGVKESFCRYVAGLSDGACDVSGGVRLLGSGLYGLPGEATFEGATFTWRSQESIRFSGHGGALDVPLLAPSLNITPSVGSLCVIDPGGDAERMVIADVEVLRLTPDGATLRPRLTEAGVALFGGNYPLATALDDLHVILRSGVPGSPI</sequence>
<evidence type="ECO:0000259" key="1">
    <source>
        <dbReference type="Pfam" id="PF04213"/>
    </source>
</evidence>
<gene>
    <name evidence="2" type="ORF">F6B43_16320</name>
</gene>
<comment type="caution">
    <text evidence="2">The sequence shown here is derived from an EMBL/GenBank/DDBJ whole genome shotgun (WGS) entry which is preliminary data.</text>
</comment>
<reference evidence="3" key="1">
    <citation type="submission" date="2019-09" db="EMBL/GenBank/DDBJ databases">
        <title>Mumia zhuanghuii sp. nov. isolated from the intestinal contents of plateau pika (Ochotona curzoniae) in the Qinghai-Tibet plateau of China.</title>
        <authorList>
            <person name="Tian Z."/>
        </authorList>
    </citation>
    <scope>NUCLEOTIDE SEQUENCE [LARGE SCALE GENOMIC DNA]</scope>
    <source>
        <strain evidence="3">JCM 30598</strain>
    </source>
</reference>
<name>A0A5J5J0N4_9MICO</name>
<dbReference type="InterPro" id="IPR007331">
    <property type="entry name" value="Htaa"/>
</dbReference>
<proteinExistence type="predicted"/>
<dbReference type="EMBL" id="VYSA01000004">
    <property type="protein sequence ID" value="KAA9105929.1"/>
    <property type="molecule type" value="Genomic_DNA"/>
</dbReference>
<dbReference type="AlphaFoldDB" id="A0A5J5J0N4"/>